<evidence type="ECO:0000256" key="5">
    <source>
        <dbReference type="ARBA" id="ARBA00023125"/>
    </source>
</evidence>
<comment type="similarity">
    <text evidence="7">Belongs to the MraZ family.</text>
</comment>
<accession>A0ABX8V1T8</accession>
<evidence type="ECO:0000313" key="9">
    <source>
        <dbReference type="EMBL" id="QYF49199.1"/>
    </source>
</evidence>
<sequence>MFFTKIYLRFLPTLCFSDRLWENVGMIGSIPMHKFFFSGSIATKIDEKGRFVLPQRMRFGLVENGVLEFSLGLGLGGCLAIYRQSDIQRIVAKFQEKSHLGKYQKFFTLFFSTLYQTTCDKIGRVHTPSMLRKAVGITSEIVIAGVLNKIEIWPKKEYDTQIETVLSGKDVDMNLAKLTEEAFALLEKPEEEMDDA</sequence>
<evidence type="ECO:0000256" key="2">
    <source>
        <dbReference type="ARBA" id="ARBA00022490"/>
    </source>
</evidence>
<dbReference type="CDD" id="cd16321">
    <property type="entry name" value="MraZ_C"/>
    <property type="match status" value="1"/>
</dbReference>
<dbReference type="InterPro" id="IPR007159">
    <property type="entry name" value="SpoVT-AbrB_dom"/>
</dbReference>
<evidence type="ECO:0000313" key="10">
    <source>
        <dbReference type="Proteomes" id="UP000826014"/>
    </source>
</evidence>
<dbReference type="PANTHER" id="PTHR34701">
    <property type="entry name" value="TRANSCRIPTIONAL REGULATOR MRAZ"/>
    <property type="match status" value="1"/>
</dbReference>
<dbReference type="PANTHER" id="PTHR34701:SF1">
    <property type="entry name" value="TRANSCRIPTIONAL REGULATOR MRAZ"/>
    <property type="match status" value="1"/>
</dbReference>
<evidence type="ECO:0000256" key="1">
    <source>
        <dbReference type="ARBA" id="ARBA00013860"/>
    </source>
</evidence>
<keyword evidence="2 7" id="KW-0963">Cytoplasm</keyword>
<comment type="subunit">
    <text evidence="7">Forms oligomers.</text>
</comment>
<protein>
    <recommendedName>
        <fullName evidence="1 7">Transcriptional regulator MraZ</fullName>
    </recommendedName>
</protein>
<reference evidence="9 10" key="1">
    <citation type="journal article" date="2022" name="bioRxiv">
        <title>Ecology and evolution of chlamydial symbionts of arthropods.</title>
        <authorList>
            <person name="Halter T."/>
            <person name="Koestlbacher S."/>
            <person name="Collingro A."/>
            <person name="Sixt B.S."/>
            <person name="Toenshoff E.R."/>
            <person name="Hendrickx F."/>
            <person name="Kostanjsek R."/>
            <person name="Horn M."/>
        </authorList>
    </citation>
    <scope>NUCLEOTIDE SEQUENCE [LARGE SCALE GENOMIC DNA]</scope>
    <source>
        <strain evidence="9">W744xW776</strain>
    </source>
</reference>
<comment type="subcellular location">
    <subcellularLocation>
        <location evidence="7">Cytoplasm</location>
        <location evidence="7">Nucleoid</location>
    </subcellularLocation>
</comment>
<dbReference type="PROSITE" id="PS51740">
    <property type="entry name" value="SPOVT_ABRB"/>
    <property type="match status" value="2"/>
</dbReference>
<gene>
    <name evidence="7" type="primary">mraZ</name>
    <name evidence="9" type="ORF">RHABOEDO_001489</name>
</gene>
<dbReference type="Proteomes" id="UP000826014">
    <property type="component" value="Chromosome"/>
</dbReference>
<evidence type="ECO:0000259" key="8">
    <source>
        <dbReference type="PROSITE" id="PS51740"/>
    </source>
</evidence>
<evidence type="ECO:0000256" key="4">
    <source>
        <dbReference type="ARBA" id="ARBA00023015"/>
    </source>
</evidence>
<dbReference type="InterPro" id="IPR035644">
    <property type="entry name" value="MraZ_C"/>
</dbReference>
<dbReference type="Pfam" id="PF02381">
    <property type="entry name" value="MraZ"/>
    <property type="match status" value="2"/>
</dbReference>
<evidence type="ECO:0000256" key="6">
    <source>
        <dbReference type="ARBA" id="ARBA00023163"/>
    </source>
</evidence>
<keyword evidence="6 7" id="KW-0804">Transcription</keyword>
<dbReference type="InterPro" id="IPR020603">
    <property type="entry name" value="MraZ_dom"/>
</dbReference>
<name>A0ABX8V1T8_9BACT</name>
<dbReference type="InterPro" id="IPR037914">
    <property type="entry name" value="SpoVT-AbrB_sf"/>
</dbReference>
<dbReference type="InterPro" id="IPR038619">
    <property type="entry name" value="MraZ_sf"/>
</dbReference>
<evidence type="ECO:0000256" key="7">
    <source>
        <dbReference type="HAMAP-Rule" id="MF_01008"/>
    </source>
</evidence>
<dbReference type="EMBL" id="CP075587">
    <property type="protein sequence ID" value="QYF49199.1"/>
    <property type="molecule type" value="Genomic_DNA"/>
</dbReference>
<dbReference type="InterPro" id="IPR003444">
    <property type="entry name" value="MraZ"/>
</dbReference>
<proteinExistence type="inferred from homology"/>
<feature type="domain" description="SpoVT-AbrB" evidence="8">
    <location>
        <begin position="40"/>
        <end position="86"/>
    </location>
</feature>
<organism evidence="9 10">
    <name type="scientific">Candidatus Rhabdochlamydia oedothoracis</name>
    <dbReference type="NCBI Taxonomy" id="2720720"/>
    <lineage>
        <taxon>Bacteria</taxon>
        <taxon>Pseudomonadati</taxon>
        <taxon>Chlamydiota</taxon>
        <taxon>Chlamydiia</taxon>
        <taxon>Parachlamydiales</taxon>
        <taxon>Candidatus Rhabdochlamydiaceae</taxon>
        <taxon>Candidatus Rhabdochlamydia</taxon>
    </lineage>
</organism>
<dbReference type="RefSeq" id="WP_320412777.1">
    <property type="nucleotide sequence ID" value="NZ_CP075587.1"/>
</dbReference>
<feature type="domain" description="SpoVT-AbrB" evidence="8">
    <location>
        <begin position="114"/>
        <end position="157"/>
    </location>
</feature>
<keyword evidence="5 7" id="KW-0238">DNA-binding</keyword>
<evidence type="ECO:0000256" key="3">
    <source>
        <dbReference type="ARBA" id="ARBA00022737"/>
    </source>
</evidence>
<keyword evidence="4 7" id="KW-0805">Transcription regulation</keyword>
<keyword evidence="3" id="KW-0677">Repeat</keyword>
<dbReference type="Gene3D" id="3.40.1550.20">
    <property type="entry name" value="Transcriptional regulator MraZ domain"/>
    <property type="match status" value="1"/>
</dbReference>
<dbReference type="HAMAP" id="MF_01008">
    <property type="entry name" value="MraZ"/>
    <property type="match status" value="1"/>
</dbReference>
<dbReference type="SUPFAM" id="SSF89447">
    <property type="entry name" value="AbrB/MazE/MraZ-like"/>
    <property type="match status" value="1"/>
</dbReference>
<keyword evidence="10" id="KW-1185">Reference proteome</keyword>